<protein>
    <submittedName>
        <fullName evidence="1">Uncharacterized protein</fullName>
    </submittedName>
</protein>
<proteinExistence type="predicted"/>
<name>A0A0F3GUT0_9BACT</name>
<accession>A0A0F3GUT0</accession>
<keyword evidence="2" id="KW-1185">Reference proteome</keyword>
<reference evidence="1 2" key="1">
    <citation type="submission" date="2015-02" db="EMBL/GenBank/DDBJ databases">
        <title>Single-cell genomics of uncultivated deep-branching MTB reveals a conserved set of magnetosome genes.</title>
        <authorList>
            <person name="Kolinko S."/>
            <person name="Richter M."/>
            <person name="Glockner F.O."/>
            <person name="Brachmann A."/>
            <person name="Schuler D."/>
        </authorList>
    </citation>
    <scope>NUCLEOTIDE SEQUENCE [LARGE SCALE GENOMIC DNA]</scope>
    <source>
        <strain evidence="1">TM-1</strain>
    </source>
</reference>
<gene>
    <name evidence="1" type="ORF">MBAV_002187</name>
</gene>
<evidence type="ECO:0000313" key="1">
    <source>
        <dbReference type="EMBL" id="KJU85617.1"/>
    </source>
</evidence>
<sequence length="67" mass="8052">MRTPNLYLLKSFLLLYFNIKTAAIVKWSNYGQRFRASSKHRKEWDLQGLKKTFSGQFYMKTHQYSKG</sequence>
<organism evidence="1 2">
    <name type="scientific">Candidatus Magnetobacterium bavaricum</name>
    <dbReference type="NCBI Taxonomy" id="29290"/>
    <lineage>
        <taxon>Bacteria</taxon>
        <taxon>Pseudomonadati</taxon>
        <taxon>Nitrospirota</taxon>
        <taxon>Thermodesulfovibrionia</taxon>
        <taxon>Thermodesulfovibrionales</taxon>
        <taxon>Candidatus Magnetobacteriaceae</taxon>
        <taxon>Candidatus Magnetobacterium</taxon>
    </lineage>
</organism>
<evidence type="ECO:0000313" key="2">
    <source>
        <dbReference type="Proteomes" id="UP000033423"/>
    </source>
</evidence>
<dbReference type="EMBL" id="LACI01000943">
    <property type="protein sequence ID" value="KJU85617.1"/>
    <property type="molecule type" value="Genomic_DNA"/>
</dbReference>
<dbReference type="Proteomes" id="UP000033423">
    <property type="component" value="Unassembled WGS sequence"/>
</dbReference>
<dbReference type="AlphaFoldDB" id="A0A0F3GUT0"/>
<comment type="caution">
    <text evidence="1">The sequence shown here is derived from an EMBL/GenBank/DDBJ whole genome shotgun (WGS) entry which is preliminary data.</text>
</comment>